<dbReference type="PANTHER" id="PTHR42866">
    <property type="entry name" value="3-DEOXY-MANNO-OCTULOSONATE CYTIDYLYLTRANSFERASE"/>
    <property type="match status" value="1"/>
</dbReference>
<dbReference type="EMBL" id="QUMS01000003">
    <property type="protein sequence ID" value="REG07129.1"/>
    <property type="molecule type" value="Genomic_DNA"/>
</dbReference>
<dbReference type="CDD" id="cd02518">
    <property type="entry name" value="GT2_SpsF"/>
    <property type="match status" value="1"/>
</dbReference>
<evidence type="ECO:0000313" key="2">
    <source>
        <dbReference type="Proteomes" id="UP000256388"/>
    </source>
</evidence>
<organism evidence="1 2">
    <name type="scientific">Pelolinea submarina</name>
    <dbReference type="NCBI Taxonomy" id="913107"/>
    <lineage>
        <taxon>Bacteria</taxon>
        <taxon>Bacillati</taxon>
        <taxon>Chloroflexota</taxon>
        <taxon>Anaerolineae</taxon>
        <taxon>Anaerolineales</taxon>
        <taxon>Anaerolineaceae</taxon>
        <taxon>Pelolinea</taxon>
    </lineage>
</organism>
<dbReference type="OrthoDB" id="9815559at2"/>
<dbReference type="GO" id="GO:0005829">
    <property type="term" value="C:cytosol"/>
    <property type="evidence" value="ECO:0007669"/>
    <property type="project" value="TreeGrafter"/>
</dbReference>
<evidence type="ECO:0000313" key="1">
    <source>
        <dbReference type="EMBL" id="REG07129.1"/>
    </source>
</evidence>
<name>A0A3E0A8E5_9CHLR</name>
<protein>
    <submittedName>
        <fullName evidence="1">Spore coat polysaccharide biosynthesis protein SpsF</fullName>
    </submittedName>
</protein>
<dbReference type="AlphaFoldDB" id="A0A3E0A8E5"/>
<proteinExistence type="predicted"/>
<reference evidence="1 2" key="1">
    <citation type="submission" date="2018-08" db="EMBL/GenBank/DDBJ databases">
        <title>Genomic Encyclopedia of Type Strains, Phase IV (KMG-IV): sequencing the most valuable type-strain genomes for metagenomic binning, comparative biology and taxonomic classification.</title>
        <authorList>
            <person name="Goeker M."/>
        </authorList>
    </citation>
    <scope>NUCLEOTIDE SEQUENCE [LARGE SCALE GENOMIC DNA]</scope>
    <source>
        <strain evidence="1 2">DSM 23923</strain>
    </source>
</reference>
<sequence length="258" mass="29384">MERVVCIIQARMGSSRLPGKVLKDICGKPMLAWVVERVRLARTVDQVVVATTADIGDDLIAAYCRANRIDCFRGDVFDVLDRYYQTARAYRATVVVRVTADCPLIDPQLIDQAVQELLTRGLDFTANRLPPPFKRTYPIGLDVEVATMTALSEAWKNADQQHEREHVMPYLYSGPAIYNTSVLNAEADYGSQRWTVDTPEDLEFMRKLAALMGCRMDFSWHDVLALVEAHPELCEINADVRHKYMNEIDERSLKKDKE</sequence>
<gene>
    <name evidence="1" type="ORF">DFR64_2333</name>
</gene>
<dbReference type="RefSeq" id="WP_116225606.1">
    <property type="nucleotide sequence ID" value="NZ_AP018437.1"/>
</dbReference>
<dbReference type="Gene3D" id="3.90.550.10">
    <property type="entry name" value="Spore Coat Polysaccharide Biosynthesis Protein SpsA, Chain A"/>
    <property type="match status" value="1"/>
</dbReference>
<accession>A0A3E0A8E5</accession>
<dbReference type="Pfam" id="PF02348">
    <property type="entry name" value="CTP_transf_3"/>
    <property type="match status" value="1"/>
</dbReference>
<dbReference type="InterPro" id="IPR029044">
    <property type="entry name" value="Nucleotide-diphossugar_trans"/>
</dbReference>
<comment type="caution">
    <text evidence="1">The sequence shown here is derived from an EMBL/GenBank/DDBJ whole genome shotgun (WGS) entry which is preliminary data.</text>
</comment>
<dbReference type="PANTHER" id="PTHR42866:SF1">
    <property type="entry name" value="SPORE COAT POLYSACCHARIDE BIOSYNTHESIS PROTEIN SPSF"/>
    <property type="match status" value="1"/>
</dbReference>
<keyword evidence="2" id="KW-1185">Reference proteome</keyword>
<dbReference type="SUPFAM" id="SSF53448">
    <property type="entry name" value="Nucleotide-diphospho-sugar transferases"/>
    <property type="match status" value="1"/>
</dbReference>
<dbReference type="Proteomes" id="UP000256388">
    <property type="component" value="Unassembled WGS sequence"/>
</dbReference>
<dbReference type="InterPro" id="IPR003329">
    <property type="entry name" value="Cytidylyl_trans"/>
</dbReference>